<evidence type="ECO:0000256" key="8">
    <source>
        <dbReference type="ARBA" id="ARBA00022603"/>
    </source>
</evidence>
<evidence type="ECO:0000256" key="1">
    <source>
        <dbReference type="ARBA" id="ARBA00002634"/>
    </source>
</evidence>
<evidence type="ECO:0000256" key="10">
    <source>
        <dbReference type="ARBA" id="ARBA00022691"/>
    </source>
</evidence>
<dbReference type="InterPro" id="IPR016009">
    <property type="entry name" value="tRNA_MeTrfase_TRMD/TRM10"/>
</dbReference>
<evidence type="ECO:0000256" key="6">
    <source>
        <dbReference type="ARBA" id="ARBA00014679"/>
    </source>
</evidence>
<evidence type="ECO:0000256" key="17">
    <source>
        <dbReference type="RuleBase" id="RU003464"/>
    </source>
</evidence>
<comment type="subcellular location">
    <subcellularLocation>
        <location evidence="2 15 17">Cytoplasm</location>
    </subcellularLocation>
</comment>
<keyword evidence="10 15" id="KW-0949">S-adenosyl-L-methionine</keyword>
<evidence type="ECO:0000256" key="3">
    <source>
        <dbReference type="ARBA" id="ARBA00007630"/>
    </source>
</evidence>
<dbReference type="PIRSF" id="PIRSF000386">
    <property type="entry name" value="tRNA_mtase"/>
    <property type="match status" value="1"/>
</dbReference>
<feature type="binding site" evidence="15 16">
    <location>
        <begin position="137"/>
        <end position="142"/>
    </location>
    <ligand>
        <name>S-adenosyl-L-methionine</name>
        <dbReference type="ChEBI" id="CHEBI:59789"/>
    </ligand>
</feature>
<reference evidence="19 20" key="1">
    <citation type="journal article" date="2016" name="Nat. Commun.">
        <title>Thousands of microbial genomes shed light on interconnected biogeochemical processes in an aquifer system.</title>
        <authorList>
            <person name="Anantharaman K."/>
            <person name="Brown C.T."/>
            <person name="Hug L.A."/>
            <person name="Sharon I."/>
            <person name="Castelle C.J."/>
            <person name="Probst A.J."/>
            <person name="Thomas B.C."/>
            <person name="Singh A."/>
            <person name="Wilkins M.J."/>
            <person name="Karaoz U."/>
            <person name="Brodie E.L."/>
            <person name="Williams K.H."/>
            <person name="Hubbard S.S."/>
            <person name="Banfield J.F."/>
        </authorList>
    </citation>
    <scope>NUCLEOTIDE SEQUENCE [LARGE SCALE GENOMIC DNA]</scope>
</reference>
<dbReference type="PANTHER" id="PTHR46417:SF1">
    <property type="entry name" value="TRNA (GUANINE-N(1)-)-METHYLTRANSFERASE"/>
    <property type="match status" value="1"/>
</dbReference>
<keyword evidence="9 15" id="KW-0808">Transferase</keyword>
<dbReference type="NCBIfam" id="TIGR00088">
    <property type="entry name" value="trmD"/>
    <property type="match status" value="1"/>
</dbReference>
<accession>A0A1G1W3I4</accession>
<dbReference type="NCBIfam" id="NF000648">
    <property type="entry name" value="PRK00026.1"/>
    <property type="match status" value="1"/>
</dbReference>
<keyword evidence="8 15" id="KW-0489">Methyltransferase</keyword>
<dbReference type="GO" id="GO:0002939">
    <property type="term" value="P:tRNA N1-guanine methylation"/>
    <property type="evidence" value="ECO:0007669"/>
    <property type="project" value="TreeGrafter"/>
</dbReference>
<evidence type="ECO:0000256" key="9">
    <source>
        <dbReference type="ARBA" id="ARBA00022679"/>
    </source>
</evidence>
<protein>
    <recommendedName>
        <fullName evidence="6 15">tRNA (guanine-N(1)-)-methyltransferase</fullName>
        <ecNumber evidence="5 15">2.1.1.228</ecNumber>
    </recommendedName>
    <alternativeName>
        <fullName evidence="12 15">M1G-methyltransferase</fullName>
    </alternativeName>
    <alternativeName>
        <fullName evidence="13 15">tRNA [GM37] methyltransferase</fullName>
    </alternativeName>
</protein>
<dbReference type="FunFam" id="3.40.1280.10:FF:000001">
    <property type="entry name" value="tRNA (guanine-N(1)-)-methyltransferase"/>
    <property type="match status" value="1"/>
</dbReference>
<evidence type="ECO:0000259" key="18">
    <source>
        <dbReference type="Pfam" id="PF01746"/>
    </source>
</evidence>
<evidence type="ECO:0000256" key="12">
    <source>
        <dbReference type="ARBA" id="ARBA00029736"/>
    </source>
</evidence>
<evidence type="ECO:0000256" key="7">
    <source>
        <dbReference type="ARBA" id="ARBA00022490"/>
    </source>
</evidence>
<dbReference type="InterPro" id="IPR023148">
    <property type="entry name" value="tRNA_m1G_MeTrfase_C_sf"/>
</dbReference>
<proteinExistence type="inferred from homology"/>
<evidence type="ECO:0000256" key="5">
    <source>
        <dbReference type="ARBA" id="ARBA00012807"/>
    </source>
</evidence>
<keyword evidence="7 15" id="KW-0963">Cytoplasm</keyword>
<evidence type="ECO:0000256" key="11">
    <source>
        <dbReference type="ARBA" id="ARBA00022694"/>
    </source>
</evidence>
<dbReference type="Pfam" id="PF01746">
    <property type="entry name" value="tRNA_m1G_MT"/>
    <property type="match status" value="1"/>
</dbReference>
<comment type="subunit">
    <text evidence="4 15 17">Homodimer.</text>
</comment>
<dbReference type="Gene3D" id="3.40.1280.10">
    <property type="match status" value="1"/>
</dbReference>
<evidence type="ECO:0000256" key="4">
    <source>
        <dbReference type="ARBA" id="ARBA00011738"/>
    </source>
</evidence>
<keyword evidence="11 15" id="KW-0819">tRNA processing</keyword>
<dbReference type="InterPro" id="IPR002649">
    <property type="entry name" value="tRNA_m1G_MeTrfase_TrmD"/>
</dbReference>
<dbReference type="STRING" id="1802591.A2113_03150"/>
<dbReference type="InterPro" id="IPR029028">
    <property type="entry name" value="Alpha/beta_knot_MTases"/>
</dbReference>
<name>A0A1G1W3I4_9BACT</name>
<dbReference type="GO" id="GO:0052906">
    <property type="term" value="F:tRNA (guanine(37)-N1)-methyltransferase activity"/>
    <property type="evidence" value="ECO:0007669"/>
    <property type="project" value="UniProtKB-UniRule"/>
</dbReference>
<feature type="domain" description="tRNA methyltransferase TRMD/TRM10-type" evidence="18">
    <location>
        <begin position="1"/>
        <end position="237"/>
    </location>
</feature>
<gene>
    <name evidence="15" type="primary">trmD</name>
    <name evidence="19" type="ORF">A2113_03150</name>
</gene>
<evidence type="ECO:0000256" key="2">
    <source>
        <dbReference type="ARBA" id="ARBA00004496"/>
    </source>
</evidence>
<evidence type="ECO:0000313" key="19">
    <source>
        <dbReference type="EMBL" id="OGY22248.1"/>
    </source>
</evidence>
<organism evidence="19 20">
    <name type="scientific">Candidatus Woykebacteria bacterium GWA1_44_8</name>
    <dbReference type="NCBI Taxonomy" id="1802591"/>
    <lineage>
        <taxon>Bacteria</taxon>
        <taxon>Candidatus Woykeibacteriota</taxon>
    </lineage>
</organism>
<feature type="binding site" evidence="15 16">
    <location>
        <position position="117"/>
    </location>
    <ligand>
        <name>S-adenosyl-L-methionine</name>
        <dbReference type="ChEBI" id="CHEBI:59789"/>
    </ligand>
</feature>
<dbReference type="SUPFAM" id="SSF75217">
    <property type="entry name" value="alpha/beta knot"/>
    <property type="match status" value="1"/>
</dbReference>
<dbReference type="HAMAP" id="MF_00605">
    <property type="entry name" value="TrmD"/>
    <property type="match status" value="1"/>
</dbReference>
<evidence type="ECO:0000313" key="20">
    <source>
        <dbReference type="Proteomes" id="UP000176299"/>
    </source>
</evidence>
<evidence type="ECO:0000256" key="15">
    <source>
        <dbReference type="HAMAP-Rule" id="MF_00605"/>
    </source>
</evidence>
<dbReference type="PANTHER" id="PTHR46417">
    <property type="entry name" value="TRNA (GUANINE-N(1)-)-METHYLTRANSFERASE"/>
    <property type="match status" value="1"/>
</dbReference>
<dbReference type="EMBL" id="MHCN01000007">
    <property type="protein sequence ID" value="OGY22248.1"/>
    <property type="molecule type" value="Genomic_DNA"/>
</dbReference>
<comment type="function">
    <text evidence="1 15 17">Specifically methylates guanosine-37 in various tRNAs.</text>
</comment>
<comment type="caution">
    <text evidence="19">The sequence shown here is derived from an EMBL/GenBank/DDBJ whole genome shotgun (WGS) entry which is preliminary data.</text>
</comment>
<dbReference type="EC" id="2.1.1.228" evidence="5 15"/>
<dbReference type="InterPro" id="IPR029026">
    <property type="entry name" value="tRNA_m1G_MTases_N"/>
</dbReference>
<comment type="similarity">
    <text evidence="3 15 17">Belongs to the RNA methyltransferase TrmD family.</text>
</comment>
<sequence>MRFDILTLFPDFFKGPLSSSLLGKAIEKKIVEIYLHDIRECGVGKHKQVDDRPFGGGPGMVLKPDVLKQSLEKVTRSAKKKEAKKPHVVLLDPAGQPFNQQKAKDLAKKQWLILICGHYEGVDERFKELFVDSEVSIGDYILSGGETAALVVTETISRLVPGFLGKQESVISESFSKVKLGGKEVALLDYPAFTRPENFLNRRVPKVLLSGNHQQIEKWRLEKAIEKTRKRRPDLLREQITVSRKR</sequence>
<dbReference type="Gene3D" id="1.10.1270.20">
    <property type="entry name" value="tRNA(m1g37)methyltransferase, domain 2"/>
    <property type="match status" value="1"/>
</dbReference>
<dbReference type="GO" id="GO:0005829">
    <property type="term" value="C:cytosol"/>
    <property type="evidence" value="ECO:0007669"/>
    <property type="project" value="TreeGrafter"/>
</dbReference>
<evidence type="ECO:0000256" key="16">
    <source>
        <dbReference type="PIRSR" id="PIRSR000386-1"/>
    </source>
</evidence>
<dbReference type="CDD" id="cd18080">
    <property type="entry name" value="TrmD-like"/>
    <property type="match status" value="1"/>
</dbReference>
<dbReference type="AlphaFoldDB" id="A0A1G1W3I4"/>
<dbReference type="Proteomes" id="UP000176299">
    <property type="component" value="Unassembled WGS sequence"/>
</dbReference>
<comment type="catalytic activity">
    <reaction evidence="14 15 17">
        <text>guanosine(37) in tRNA + S-adenosyl-L-methionine = N(1)-methylguanosine(37) in tRNA + S-adenosyl-L-homocysteine + H(+)</text>
        <dbReference type="Rhea" id="RHEA:36899"/>
        <dbReference type="Rhea" id="RHEA-COMP:10145"/>
        <dbReference type="Rhea" id="RHEA-COMP:10147"/>
        <dbReference type="ChEBI" id="CHEBI:15378"/>
        <dbReference type="ChEBI" id="CHEBI:57856"/>
        <dbReference type="ChEBI" id="CHEBI:59789"/>
        <dbReference type="ChEBI" id="CHEBI:73542"/>
        <dbReference type="ChEBI" id="CHEBI:74269"/>
        <dbReference type="EC" id="2.1.1.228"/>
    </reaction>
</comment>
<evidence type="ECO:0000256" key="13">
    <source>
        <dbReference type="ARBA" id="ARBA00033392"/>
    </source>
</evidence>
<evidence type="ECO:0000256" key="14">
    <source>
        <dbReference type="ARBA" id="ARBA00047783"/>
    </source>
</evidence>